<reference evidence="1 2" key="1">
    <citation type="submission" date="2013-05" db="EMBL/GenBank/DDBJ databases">
        <authorList>
            <person name="Strain E.A."/>
            <person name="Brown E."/>
            <person name="Allard M.W."/>
            <person name="Luo Y.L."/>
        </authorList>
    </citation>
    <scope>NUCLEOTIDE SEQUENCE [LARGE SCALE GENOMIC DNA]</scope>
    <source>
        <strain evidence="1 2">TS-15</strain>
    </source>
</reference>
<evidence type="ECO:0000313" key="1">
    <source>
        <dbReference type="EMBL" id="EPY07229.1"/>
    </source>
</evidence>
<organism evidence="1 2">
    <name type="scientific">Paenibacillus alvei TS-15</name>
    <dbReference type="NCBI Taxonomy" id="1117108"/>
    <lineage>
        <taxon>Bacteria</taxon>
        <taxon>Bacillati</taxon>
        <taxon>Bacillota</taxon>
        <taxon>Bacilli</taxon>
        <taxon>Bacillales</taxon>
        <taxon>Paenibacillaceae</taxon>
        <taxon>Paenibacillus</taxon>
    </lineage>
</organism>
<dbReference type="Proteomes" id="UP000015344">
    <property type="component" value="Unassembled WGS sequence"/>
</dbReference>
<dbReference type="AlphaFoldDB" id="S9SRA5"/>
<comment type="caution">
    <text evidence="1">The sequence shown here is derived from an EMBL/GenBank/DDBJ whole genome shotgun (WGS) entry which is preliminary data.</text>
</comment>
<proteinExistence type="predicted"/>
<sequence length="63" mass="6652">MAAPSVYAGIAGGMMNERFTEVQYANVKPIVKKHAESDSIPGVALDCVGIRADKMGNRTGITL</sequence>
<protein>
    <submittedName>
        <fullName evidence="1">Uncharacterized protein</fullName>
    </submittedName>
</protein>
<dbReference type="RefSeq" id="WP_021259517.1">
    <property type="nucleotide sequence ID" value="NZ_ATMT01000044.1"/>
</dbReference>
<dbReference type="PATRIC" id="fig|1117108.3.peg.2191"/>
<gene>
    <name evidence="1" type="ORF">PAALTS15_10554</name>
</gene>
<dbReference type="EMBL" id="ATMT01000044">
    <property type="protein sequence ID" value="EPY07229.1"/>
    <property type="molecule type" value="Genomic_DNA"/>
</dbReference>
<name>S9SRA5_PAEAL</name>
<evidence type="ECO:0000313" key="2">
    <source>
        <dbReference type="Proteomes" id="UP000015344"/>
    </source>
</evidence>
<accession>S9SRA5</accession>